<accession>A0ABP0ME15</accession>
<protein>
    <submittedName>
        <fullName evidence="6">Potassium channel AKT2</fullName>
    </submittedName>
</protein>
<dbReference type="InterPro" id="IPR013099">
    <property type="entry name" value="K_chnl_dom"/>
</dbReference>
<dbReference type="EMBL" id="CAXAMM010021335">
    <property type="protein sequence ID" value="CAK9049736.1"/>
    <property type="molecule type" value="Genomic_DNA"/>
</dbReference>
<dbReference type="SUPFAM" id="SSF47473">
    <property type="entry name" value="EF-hand"/>
    <property type="match status" value="1"/>
</dbReference>
<keyword evidence="7" id="KW-1185">Reference proteome</keyword>
<dbReference type="PROSITE" id="PS00889">
    <property type="entry name" value="CNMP_BINDING_2"/>
    <property type="match status" value="1"/>
</dbReference>
<dbReference type="Pfam" id="PF07885">
    <property type="entry name" value="Ion_trans_2"/>
    <property type="match status" value="1"/>
</dbReference>
<dbReference type="InterPro" id="IPR018490">
    <property type="entry name" value="cNMP-bd_dom_sf"/>
</dbReference>
<feature type="transmembrane region" description="Helical" evidence="3">
    <location>
        <begin position="353"/>
        <end position="376"/>
    </location>
</feature>
<feature type="region of interest" description="Disordered" evidence="2">
    <location>
        <begin position="105"/>
        <end position="126"/>
    </location>
</feature>
<dbReference type="SMART" id="SM00100">
    <property type="entry name" value="cNMP"/>
    <property type="match status" value="1"/>
</dbReference>
<feature type="domain" description="EF-hand" evidence="5">
    <location>
        <begin position="701"/>
        <end position="736"/>
    </location>
</feature>
<keyword evidence="3" id="KW-0472">Membrane</keyword>
<evidence type="ECO:0000313" key="7">
    <source>
        <dbReference type="Proteomes" id="UP001642464"/>
    </source>
</evidence>
<comment type="caution">
    <text evidence="6">The sequence shown here is derived from an EMBL/GenBank/DDBJ whole genome shotgun (WGS) entry which is preliminary data.</text>
</comment>
<keyword evidence="3" id="KW-1133">Transmembrane helix</keyword>
<feature type="compositionally biased region" description="Basic and acidic residues" evidence="2">
    <location>
        <begin position="15"/>
        <end position="27"/>
    </location>
</feature>
<evidence type="ECO:0000256" key="2">
    <source>
        <dbReference type="SAM" id="MobiDB-lite"/>
    </source>
</evidence>
<dbReference type="PANTHER" id="PTHR45689:SF5">
    <property type="entry name" value="I[[H]] CHANNEL, ISOFORM E"/>
    <property type="match status" value="1"/>
</dbReference>
<dbReference type="InterPro" id="IPR018247">
    <property type="entry name" value="EF_Hand_1_Ca_BS"/>
</dbReference>
<evidence type="ECO:0000256" key="3">
    <source>
        <dbReference type="SAM" id="Phobius"/>
    </source>
</evidence>
<dbReference type="PROSITE" id="PS50222">
    <property type="entry name" value="EF_HAND_2"/>
    <property type="match status" value="1"/>
</dbReference>
<proteinExistence type="predicted"/>
<keyword evidence="6" id="KW-0406">Ion transport</keyword>
<feature type="transmembrane region" description="Helical" evidence="3">
    <location>
        <begin position="427"/>
        <end position="447"/>
    </location>
</feature>
<dbReference type="InterPro" id="IPR011992">
    <property type="entry name" value="EF-hand-dom_pair"/>
</dbReference>
<sequence length="847" mass="96574">MAGARGGMMGVKPLRRSERPHGADRFEAAPVGVDPPRKKQHPKDTTIASLQRWSPGNSQFCSGGKYAIGPVKSNGESMESGRCPNVRKIEQRVARPNKALVVPSRRVTQHDPVDDGESWAHSQRPVGMKPADACTLEDWTVAFNIRAKIPGKIRSKMTRHFFPLQEGFESKGTWRIRCTSRTAILCRRFLQLLALGSAFLTPAMLAMQPICPNPSANETRLRAVSCGWLVFYDLQDFVSLHVAQFLFDICYIVLSTAVLFGFSVTTKEKLELVAFRSVMLWQLQHAGFWLDLMAFVGDVMQFTHFAEAGFGQLWFGEDLRFTQWLSLLDLLRLWRLWEQVAPIIVSVQFEIEFAIIVLQLALAAHLYSCYWMLLGYYEQQIWGYEPWTDLTCSEQFWASFYFSTYTLTSIGYGDFGGTNSVERFSCAAYMIIGQMLVAKIFADLTWLTSLRNISTSQRLTDRKHTQNNLMQAAIHPELAQRVLCYQDFHDHFIQHDFEQSGHLSDALLEELRLARYHELLIRARYFRQQPVEVISQLVKHFVEAIDLPGDFIIRNGEVDHHIFFMRSGQAAVYVTEEPPVWESEPVRYFCGGDSFGEVSVLASTPRTAWIMARTYCILTKVHSSSLMHVLHSHPGSFLLLVKNLLEYQDLKVDWKLPWTDLKVKLKKIYPSSQEAFNQFSMGTSLITHASFESAMECLGLEAGLEMQIRWAELDLDCNGDVSYDEFSTLVGSWEKTGGELSERNSLEVDMIPSQSSRKSDRSPKTVQPGNFHRELLRRRLAKGDAMGEVSAMVERKIAEGHASLELKFDQLAKRLLHEERGGEPPGIEWRRDRNKGHDKGHVHSMEC</sequence>
<keyword evidence="3" id="KW-0812">Transmembrane</keyword>
<dbReference type="CDD" id="cd00038">
    <property type="entry name" value="CAP_ED"/>
    <property type="match status" value="1"/>
</dbReference>
<dbReference type="InterPro" id="IPR051413">
    <property type="entry name" value="K/Na_HCN_channel"/>
</dbReference>
<feature type="transmembrane region" description="Helical" evidence="3">
    <location>
        <begin position="189"/>
        <end position="210"/>
    </location>
</feature>
<organism evidence="6 7">
    <name type="scientific">Durusdinium trenchii</name>
    <dbReference type="NCBI Taxonomy" id="1381693"/>
    <lineage>
        <taxon>Eukaryota</taxon>
        <taxon>Sar</taxon>
        <taxon>Alveolata</taxon>
        <taxon>Dinophyceae</taxon>
        <taxon>Suessiales</taxon>
        <taxon>Symbiodiniaceae</taxon>
        <taxon>Durusdinium</taxon>
    </lineage>
</organism>
<name>A0ABP0ME15_9DINO</name>
<dbReference type="InterPro" id="IPR002048">
    <property type="entry name" value="EF_hand_dom"/>
</dbReference>
<dbReference type="Gene3D" id="2.60.120.10">
    <property type="entry name" value="Jelly Rolls"/>
    <property type="match status" value="1"/>
</dbReference>
<feature type="region of interest" description="Disordered" evidence="2">
    <location>
        <begin position="749"/>
        <end position="770"/>
    </location>
</feature>
<evidence type="ECO:0000256" key="1">
    <source>
        <dbReference type="ARBA" id="ARBA00022837"/>
    </source>
</evidence>
<feature type="transmembrane region" description="Helical" evidence="3">
    <location>
        <begin position="242"/>
        <end position="262"/>
    </location>
</feature>
<feature type="region of interest" description="Disordered" evidence="2">
    <location>
        <begin position="817"/>
        <end position="847"/>
    </location>
</feature>
<keyword evidence="6" id="KW-0407">Ion channel</keyword>
<feature type="region of interest" description="Disordered" evidence="2">
    <location>
        <begin position="1"/>
        <end position="46"/>
    </location>
</feature>
<feature type="domain" description="Cyclic nucleotide-binding" evidence="4">
    <location>
        <begin position="525"/>
        <end position="630"/>
    </location>
</feature>
<dbReference type="Proteomes" id="UP001642464">
    <property type="component" value="Unassembled WGS sequence"/>
</dbReference>
<dbReference type="PROSITE" id="PS00018">
    <property type="entry name" value="EF_HAND_1"/>
    <property type="match status" value="1"/>
</dbReference>
<dbReference type="PANTHER" id="PTHR45689">
    <property type="entry name" value="I[[H]] CHANNEL, ISOFORM E"/>
    <property type="match status" value="1"/>
</dbReference>
<keyword evidence="1" id="KW-0106">Calcium</keyword>
<dbReference type="SUPFAM" id="SSF81324">
    <property type="entry name" value="Voltage-gated potassium channels"/>
    <property type="match status" value="1"/>
</dbReference>
<dbReference type="PROSITE" id="PS50042">
    <property type="entry name" value="CNMP_BINDING_3"/>
    <property type="match status" value="1"/>
</dbReference>
<dbReference type="Gene3D" id="1.10.287.70">
    <property type="match status" value="1"/>
</dbReference>
<keyword evidence="6" id="KW-0813">Transport</keyword>
<feature type="transmembrane region" description="Helical" evidence="3">
    <location>
        <begin position="396"/>
        <end position="415"/>
    </location>
</feature>
<reference evidence="6 7" key="1">
    <citation type="submission" date="2024-02" db="EMBL/GenBank/DDBJ databases">
        <authorList>
            <person name="Chen Y."/>
            <person name="Shah S."/>
            <person name="Dougan E. K."/>
            <person name="Thang M."/>
            <person name="Chan C."/>
        </authorList>
    </citation>
    <scope>NUCLEOTIDE SEQUENCE [LARGE SCALE GENOMIC DNA]</scope>
</reference>
<dbReference type="InterPro" id="IPR018488">
    <property type="entry name" value="cNMP-bd_CS"/>
</dbReference>
<dbReference type="InterPro" id="IPR000595">
    <property type="entry name" value="cNMP-bd_dom"/>
</dbReference>
<dbReference type="Pfam" id="PF00027">
    <property type="entry name" value="cNMP_binding"/>
    <property type="match status" value="1"/>
</dbReference>
<evidence type="ECO:0000259" key="5">
    <source>
        <dbReference type="PROSITE" id="PS50222"/>
    </source>
</evidence>
<dbReference type="GO" id="GO:0034220">
    <property type="term" value="P:monoatomic ion transmembrane transport"/>
    <property type="evidence" value="ECO:0007669"/>
    <property type="project" value="UniProtKB-KW"/>
</dbReference>
<gene>
    <name evidence="6" type="ORF">SCF082_LOCUS27538</name>
</gene>
<evidence type="ECO:0000259" key="4">
    <source>
        <dbReference type="PROSITE" id="PS50042"/>
    </source>
</evidence>
<dbReference type="SUPFAM" id="SSF51206">
    <property type="entry name" value="cAMP-binding domain-like"/>
    <property type="match status" value="1"/>
</dbReference>
<dbReference type="InterPro" id="IPR014710">
    <property type="entry name" value="RmlC-like_jellyroll"/>
</dbReference>
<evidence type="ECO:0000313" key="6">
    <source>
        <dbReference type="EMBL" id="CAK9049736.1"/>
    </source>
</evidence>